<dbReference type="SUPFAM" id="SSF54665">
    <property type="entry name" value="CO dehydrogenase molybdoprotein N-domain-like"/>
    <property type="match status" value="1"/>
</dbReference>
<comment type="cofactor">
    <cofactor evidence="9">
        <name>[2Fe-2S] cluster</name>
        <dbReference type="ChEBI" id="CHEBI:190135"/>
    </cofactor>
</comment>
<evidence type="ECO:0000256" key="2">
    <source>
        <dbReference type="ARBA" id="ARBA00001974"/>
    </source>
</evidence>
<dbReference type="AlphaFoldDB" id="A0A7M3T7A5"/>
<keyword evidence="5" id="KW-0479">Metal-binding</keyword>
<dbReference type="InterPro" id="IPR037165">
    <property type="entry name" value="AldOxase/xan_DH_Mopterin-bd_sf"/>
</dbReference>
<dbReference type="InterPro" id="IPR036856">
    <property type="entry name" value="Ald_Oxase/Xan_DH_a/b_sf"/>
</dbReference>
<protein>
    <submittedName>
        <fullName evidence="12">Xanthine dehydrogenase molybdopterin binding subunit</fullName>
        <ecNumber evidence="12">1.17.1.4</ecNumber>
    </submittedName>
</protein>
<keyword evidence="4" id="KW-0001">2Fe-2S</keyword>
<dbReference type="Gene3D" id="3.30.365.10">
    <property type="entry name" value="Aldehyde oxidase/xanthine dehydrogenase, molybdopterin binding domain"/>
    <property type="match status" value="4"/>
</dbReference>
<keyword evidence="8" id="KW-0411">Iron-sulfur</keyword>
<dbReference type="EC" id="1.17.1.4" evidence="12"/>
<keyword evidence="7" id="KW-0408">Iron</keyword>
<comment type="cofactor">
    <cofactor evidence="10">
        <name>Mo-molybdopterin cytosine dinucleotide</name>
        <dbReference type="ChEBI" id="CHEBI:71308"/>
    </cofactor>
</comment>
<evidence type="ECO:0000256" key="8">
    <source>
        <dbReference type="ARBA" id="ARBA00023014"/>
    </source>
</evidence>
<evidence type="ECO:0000313" key="13">
    <source>
        <dbReference type="Proteomes" id="UP000503336"/>
    </source>
</evidence>
<dbReference type="FunFam" id="3.30.365.10:FF:000002">
    <property type="entry name" value="Xanthine dehydrogenase oxidase"/>
    <property type="match status" value="1"/>
</dbReference>
<dbReference type="Proteomes" id="UP000503336">
    <property type="component" value="Chromosome"/>
</dbReference>
<dbReference type="SUPFAM" id="SSF56003">
    <property type="entry name" value="Molybdenum cofactor-binding domain"/>
    <property type="match status" value="1"/>
</dbReference>
<evidence type="ECO:0000256" key="3">
    <source>
        <dbReference type="ARBA" id="ARBA00006849"/>
    </source>
</evidence>
<evidence type="ECO:0000259" key="11">
    <source>
        <dbReference type="SMART" id="SM01008"/>
    </source>
</evidence>
<dbReference type="Pfam" id="PF01315">
    <property type="entry name" value="Ald_Xan_dh_C"/>
    <property type="match status" value="1"/>
</dbReference>
<dbReference type="PANTHER" id="PTHR45444:SF3">
    <property type="entry name" value="XANTHINE DEHYDROGENASE"/>
    <property type="match status" value="1"/>
</dbReference>
<dbReference type="Pfam" id="PF02738">
    <property type="entry name" value="MoCoBD_1"/>
    <property type="match status" value="1"/>
</dbReference>
<dbReference type="FunFam" id="3.30.365.10:FF:000001">
    <property type="entry name" value="Xanthine dehydrogenase oxidase"/>
    <property type="match status" value="1"/>
</dbReference>
<dbReference type="Pfam" id="PF20256">
    <property type="entry name" value="MoCoBD_2"/>
    <property type="match status" value="1"/>
</dbReference>
<proteinExistence type="inferred from homology"/>
<dbReference type="GO" id="GO:0030151">
    <property type="term" value="F:molybdenum ion binding"/>
    <property type="evidence" value="ECO:0007669"/>
    <property type="project" value="InterPro"/>
</dbReference>
<evidence type="ECO:0000256" key="7">
    <source>
        <dbReference type="ARBA" id="ARBA00023004"/>
    </source>
</evidence>
<evidence type="ECO:0000256" key="9">
    <source>
        <dbReference type="ARBA" id="ARBA00034078"/>
    </source>
</evidence>
<gene>
    <name evidence="12" type="primary">xdhB</name>
    <name evidence="12" type="ORF">G5B40_13450</name>
</gene>
<dbReference type="EMBL" id="CP049056">
    <property type="protein sequence ID" value="QIE57886.1"/>
    <property type="molecule type" value="Genomic_DNA"/>
</dbReference>
<keyword evidence="6 12" id="KW-0560">Oxidoreductase</keyword>
<evidence type="ECO:0000256" key="1">
    <source>
        <dbReference type="ARBA" id="ARBA00001924"/>
    </source>
</evidence>
<evidence type="ECO:0000256" key="4">
    <source>
        <dbReference type="ARBA" id="ARBA00022714"/>
    </source>
</evidence>
<dbReference type="PANTHER" id="PTHR45444">
    <property type="entry name" value="XANTHINE DEHYDROGENASE"/>
    <property type="match status" value="1"/>
</dbReference>
<evidence type="ECO:0000256" key="6">
    <source>
        <dbReference type="ARBA" id="ARBA00023002"/>
    </source>
</evidence>
<organism evidence="12 13">
    <name type="scientific">Pikeienuella piscinae</name>
    <dbReference type="NCBI Taxonomy" id="2748098"/>
    <lineage>
        <taxon>Bacteria</taxon>
        <taxon>Pseudomonadati</taxon>
        <taxon>Pseudomonadota</taxon>
        <taxon>Alphaproteobacteria</taxon>
        <taxon>Rhodobacterales</taxon>
        <taxon>Paracoccaceae</taxon>
        <taxon>Pikeienuella</taxon>
    </lineage>
</organism>
<dbReference type="KEGG" id="hdh:G5B40_13450"/>
<reference evidence="12 13" key="1">
    <citation type="submission" date="2020-02" db="EMBL/GenBank/DDBJ databases">
        <title>complete genome sequence of Rhodobacteraceae bacterium.</title>
        <authorList>
            <person name="Park J."/>
            <person name="Kim Y.-S."/>
            <person name="Kim K.-H."/>
        </authorList>
    </citation>
    <scope>NUCLEOTIDE SEQUENCE [LARGE SCALE GENOMIC DNA]</scope>
    <source>
        <strain evidence="12 13">RR4-56</strain>
    </source>
</reference>
<dbReference type="InterPro" id="IPR046867">
    <property type="entry name" value="AldOxase/xan_DH_MoCoBD2"/>
</dbReference>
<dbReference type="Gene3D" id="3.90.1170.50">
    <property type="entry name" value="Aldehyde oxidase/xanthine dehydrogenase, a/b hammerhead"/>
    <property type="match status" value="1"/>
</dbReference>
<dbReference type="SMART" id="SM01008">
    <property type="entry name" value="Ald_Xan_dh_C"/>
    <property type="match status" value="1"/>
</dbReference>
<evidence type="ECO:0000313" key="12">
    <source>
        <dbReference type="EMBL" id="QIE57886.1"/>
    </source>
</evidence>
<evidence type="ECO:0000256" key="5">
    <source>
        <dbReference type="ARBA" id="ARBA00022723"/>
    </source>
</evidence>
<dbReference type="NCBIfam" id="TIGR02965">
    <property type="entry name" value="xanthine_xdhB"/>
    <property type="match status" value="1"/>
</dbReference>
<sequence length="766" mass="81910">MDGASALSAASATGALAHDSAHRHVAGDARYVDDHAEPGAMVHLAFGLSAVARGRILSLDLAPVRAAPGVIRVLTADDLPGINDTGPVARDEPALAFSERRGGEVNYHGQALFLVVARTREAARLAAKLAVVEYEEEAPILSIDDAIAAGSYLTAPYRMAAGDAVDAIAAAPRRLKGRIEMGGQEHFYLEGQVAVATPGEGDEMHVLSSTQHPSEVQAAVAHNLALPANAVTVEVRRMGGGFGGKETQGALIAVAAALAAKLTGRPAKLRLDRDDDMILTGKRHPFRVDYEVGFDDEGCILGVRFEQWANCGWSEDLSAAIADRAMFHADNAYFYPAAEIISHRCRTNLCSMTAFRGFGGPQGVLGAERMIQHIAHELGRDPLTIRRRNFYASAGAGEARAMTPYGMRVEDCVIGEIVDDLVVAADYHARRAEIAEWNSQSPVMKRGISLTPVKFGISFTTTHLNQAGALVLIYQDGSVMLNHGGTEMGQGLYRKVAQVAAAEFGLPDDAIRITATRTDKVPNTSPTAASSGSDMNGMAVKDACDQLKARIAAHLGAEGAIFENGMIRWTGGETSWAEAVSSAYMARVSLAASGFYATPKLTWDRPAAKGRPFYYFAYGAAVTEVLLDTLTGENRMLRVDILHDVGRSLNPAIDLGQVEGGFIQGVGWLTTEELVWDPKGRLATHAPSTYKIPTAGDRPEVMNMRLWAKGENRELTIRRSKAVGEPPLMLGVSAFLALQEAMMASAGEWRPLDAPATAERLLMALD</sequence>
<comment type="cofactor">
    <cofactor evidence="1">
        <name>Mo-molybdopterin</name>
        <dbReference type="ChEBI" id="CHEBI:71302"/>
    </cofactor>
</comment>
<dbReference type="InterPro" id="IPR016208">
    <property type="entry name" value="Ald_Oxase/xanthine_DH-like"/>
</dbReference>
<comment type="similarity">
    <text evidence="3">Belongs to the xanthine dehydrogenase family.</text>
</comment>
<dbReference type="InterPro" id="IPR008274">
    <property type="entry name" value="AldOxase/xan_DH_MoCoBD1"/>
</dbReference>
<dbReference type="GO" id="GO:0005506">
    <property type="term" value="F:iron ion binding"/>
    <property type="evidence" value="ECO:0007669"/>
    <property type="project" value="InterPro"/>
</dbReference>
<comment type="cofactor">
    <cofactor evidence="2">
        <name>FAD</name>
        <dbReference type="ChEBI" id="CHEBI:57692"/>
    </cofactor>
</comment>
<accession>A0A7M3T7A5</accession>
<dbReference type="GO" id="GO:0004854">
    <property type="term" value="F:xanthine dehydrogenase activity"/>
    <property type="evidence" value="ECO:0007669"/>
    <property type="project" value="UniProtKB-EC"/>
</dbReference>
<dbReference type="InterPro" id="IPR014309">
    <property type="entry name" value="Xanthine_DH_Mopterin-bd_su"/>
</dbReference>
<dbReference type="InterPro" id="IPR000674">
    <property type="entry name" value="Ald_Oxase/Xan_DH_a/b"/>
</dbReference>
<name>A0A7M3T7A5_9RHOB</name>
<feature type="domain" description="Aldehyde oxidase/xanthine dehydrogenase a/b hammerhead" evidence="11">
    <location>
        <begin position="26"/>
        <end position="138"/>
    </location>
</feature>
<keyword evidence="13" id="KW-1185">Reference proteome</keyword>
<dbReference type="GO" id="GO:0051537">
    <property type="term" value="F:2 iron, 2 sulfur cluster binding"/>
    <property type="evidence" value="ECO:0007669"/>
    <property type="project" value="UniProtKB-KW"/>
</dbReference>
<evidence type="ECO:0000256" key="10">
    <source>
        <dbReference type="ARBA" id="ARBA00053029"/>
    </source>
</evidence>